<dbReference type="InterPro" id="IPR003728">
    <property type="entry name" value="Ribosome_maturation_RimP"/>
</dbReference>
<dbReference type="InterPro" id="IPR036847">
    <property type="entry name" value="RimP_C_sf"/>
</dbReference>
<evidence type="ECO:0000313" key="6">
    <source>
        <dbReference type="EMBL" id="MEJ8572732.1"/>
    </source>
</evidence>
<dbReference type="SUPFAM" id="SSF75420">
    <property type="entry name" value="YhbC-like, N-terminal domain"/>
    <property type="match status" value="1"/>
</dbReference>
<dbReference type="PANTHER" id="PTHR33867:SF1">
    <property type="entry name" value="RIBOSOME MATURATION FACTOR RIMP"/>
    <property type="match status" value="1"/>
</dbReference>
<comment type="similarity">
    <text evidence="3">Belongs to the RimP family.</text>
</comment>
<dbReference type="AlphaFoldDB" id="A0AAW9RKE2"/>
<dbReference type="CDD" id="cd01734">
    <property type="entry name" value="YlxS_C"/>
    <property type="match status" value="1"/>
</dbReference>
<dbReference type="PANTHER" id="PTHR33867">
    <property type="entry name" value="RIBOSOME MATURATION FACTOR RIMP"/>
    <property type="match status" value="1"/>
</dbReference>
<evidence type="ECO:0000259" key="4">
    <source>
        <dbReference type="Pfam" id="PF02576"/>
    </source>
</evidence>
<dbReference type="GO" id="GO:0005829">
    <property type="term" value="C:cytosol"/>
    <property type="evidence" value="ECO:0007669"/>
    <property type="project" value="TreeGrafter"/>
</dbReference>
<accession>A0AAW9RKE2</accession>
<dbReference type="Proteomes" id="UP001378188">
    <property type="component" value="Unassembled WGS sequence"/>
</dbReference>
<organism evidence="6 7">
    <name type="scientific">Microbaculum marinum</name>
    <dbReference type="NCBI Taxonomy" id="1764581"/>
    <lineage>
        <taxon>Bacteria</taxon>
        <taxon>Pseudomonadati</taxon>
        <taxon>Pseudomonadota</taxon>
        <taxon>Alphaproteobacteria</taxon>
        <taxon>Hyphomicrobiales</taxon>
        <taxon>Tepidamorphaceae</taxon>
        <taxon>Microbaculum</taxon>
    </lineage>
</organism>
<dbReference type="Gene3D" id="2.30.30.180">
    <property type="entry name" value="Ribosome maturation factor RimP, C-terminal domain"/>
    <property type="match status" value="1"/>
</dbReference>
<evidence type="ECO:0000256" key="1">
    <source>
        <dbReference type="ARBA" id="ARBA00022490"/>
    </source>
</evidence>
<feature type="domain" description="Ribosome maturation factor RimP N-terminal" evidence="4">
    <location>
        <begin position="33"/>
        <end position="105"/>
    </location>
</feature>
<evidence type="ECO:0000313" key="7">
    <source>
        <dbReference type="Proteomes" id="UP001378188"/>
    </source>
</evidence>
<comment type="function">
    <text evidence="3">Required for maturation of 30S ribosomal subunits.</text>
</comment>
<dbReference type="InterPro" id="IPR028989">
    <property type="entry name" value="RimP_N"/>
</dbReference>
<protein>
    <recommendedName>
        <fullName evidence="3">Ribosome maturation factor RimP</fullName>
    </recommendedName>
</protein>
<evidence type="ECO:0000259" key="5">
    <source>
        <dbReference type="Pfam" id="PF17384"/>
    </source>
</evidence>
<comment type="subcellular location">
    <subcellularLocation>
        <location evidence="3">Cytoplasm</location>
    </subcellularLocation>
</comment>
<proteinExistence type="inferred from homology"/>
<reference evidence="6 7" key="1">
    <citation type="submission" date="2024-02" db="EMBL/GenBank/DDBJ databases">
        <title>Genome analysis and characterization of Microbaculum marinisediminis sp. nov., isolated from marine sediment.</title>
        <authorList>
            <person name="Du Z.-J."/>
            <person name="Ye Y.-Q."/>
            <person name="Zhang Z.-R."/>
            <person name="Yuan S.-M."/>
            <person name="Zhang X.-Y."/>
        </authorList>
    </citation>
    <scope>NUCLEOTIDE SEQUENCE [LARGE SCALE GENOMIC DNA]</scope>
    <source>
        <strain evidence="6 7">SDUM1044001</strain>
    </source>
</reference>
<keyword evidence="1 3" id="KW-0963">Cytoplasm</keyword>
<dbReference type="Gene3D" id="3.30.300.70">
    <property type="entry name" value="RimP-like superfamily, N-terminal"/>
    <property type="match status" value="1"/>
</dbReference>
<name>A0AAW9RKE2_9HYPH</name>
<dbReference type="InterPro" id="IPR035956">
    <property type="entry name" value="RimP_N_sf"/>
</dbReference>
<dbReference type="GO" id="GO:0006412">
    <property type="term" value="P:translation"/>
    <property type="evidence" value="ECO:0007669"/>
    <property type="project" value="TreeGrafter"/>
</dbReference>
<feature type="domain" description="Ribosome maturation factor RimP C-terminal" evidence="5">
    <location>
        <begin position="108"/>
        <end position="181"/>
    </location>
</feature>
<keyword evidence="7" id="KW-1185">Reference proteome</keyword>
<dbReference type="EMBL" id="JAZHOF010000005">
    <property type="protein sequence ID" value="MEJ8572732.1"/>
    <property type="molecule type" value="Genomic_DNA"/>
</dbReference>
<evidence type="ECO:0000256" key="2">
    <source>
        <dbReference type="ARBA" id="ARBA00022517"/>
    </source>
</evidence>
<evidence type="ECO:0000256" key="3">
    <source>
        <dbReference type="HAMAP-Rule" id="MF_01077"/>
    </source>
</evidence>
<keyword evidence="2 3" id="KW-0690">Ribosome biogenesis</keyword>
<dbReference type="NCBIfam" id="NF000932">
    <property type="entry name" value="PRK00092.2-5"/>
    <property type="match status" value="1"/>
</dbReference>
<gene>
    <name evidence="3 6" type="primary">rimP</name>
    <name evidence="6" type="ORF">V3328_14670</name>
</gene>
<dbReference type="SUPFAM" id="SSF74942">
    <property type="entry name" value="YhbC-like, C-terminal domain"/>
    <property type="match status" value="1"/>
</dbReference>
<dbReference type="HAMAP" id="MF_01077">
    <property type="entry name" value="RimP"/>
    <property type="match status" value="1"/>
</dbReference>
<dbReference type="Pfam" id="PF17384">
    <property type="entry name" value="DUF150_C"/>
    <property type="match status" value="1"/>
</dbReference>
<dbReference type="Pfam" id="PF02576">
    <property type="entry name" value="RimP_N"/>
    <property type="match status" value="1"/>
</dbReference>
<dbReference type="RefSeq" id="WP_340330419.1">
    <property type="nucleotide sequence ID" value="NZ_JAZHOF010000005.1"/>
</dbReference>
<comment type="caution">
    <text evidence="6">The sequence shown here is derived from an EMBL/GenBank/DDBJ whole genome shotgun (WGS) entry which is preliminary data.</text>
</comment>
<dbReference type="GO" id="GO:0000028">
    <property type="term" value="P:ribosomal small subunit assembly"/>
    <property type="evidence" value="ECO:0007669"/>
    <property type="project" value="TreeGrafter"/>
</dbReference>
<dbReference type="InterPro" id="IPR028998">
    <property type="entry name" value="RimP_C"/>
</dbReference>
<sequence length="208" mass="22178">MQSAEPNRTGIDPAETEPRIVRETGVAARVAAIAEPVAQDLGFLLVRVRVSGRDGCTVQVMAERPNGEMSIDDCADLSRALSPALDVEDPIDRAYHLEVSSPGIDRPLVRRSDFARWQGHEVKIEMAVALEGRKRFRGRLAGVDGGNALVELSDGAKPGDEAAAPASIPMDDIAEARLILTDELIAEALRAGKARLKDDFNGGDDAAG</sequence>